<sequence length="145" mass="16041">MGWLVMATGLIFLFITGDILNQQTADTTTTVQQQSGELWASQMLLLANRVNDVRYVSGQQNGTIPPDQLALPFTPDRRLHWQLIQGRLWVWMPDLPGLAEALRRRSRGSALTGTLKNGRFFWFSGTATGLTPPPGLSDGAVVYVN</sequence>
<dbReference type="AlphaFoldDB" id="A0A3R1ARA8"/>
<dbReference type="EMBL" id="RVVJ01000017">
    <property type="protein sequence ID" value="MML54627.1"/>
    <property type="molecule type" value="Genomic_DNA"/>
</dbReference>
<accession>A0A3R1ARA8</accession>
<evidence type="ECO:0000313" key="1">
    <source>
        <dbReference type="EMBL" id="MML54627.1"/>
    </source>
</evidence>
<name>A0A3R1ARA8_SALET</name>
<dbReference type="Pfam" id="PF07419">
    <property type="entry name" value="PilM"/>
    <property type="match status" value="1"/>
</dbReference>
<organism evidence="1">
    <name type="scientific">Salmonella enterica I</name>
    <dbReference type="NCBI Taxonomy" id="59201"/>
    <lineage>
        <taxon>Bacteria</taxon>
        <taxon>Pseudomonadati</taxon>
        <taxon>Pseudomonadota</taxon>
        <taxon>Gammaproteobacteria</taxon>
        <taxon>Enterobacterales</taxon>
        <taxon>Enterobacteriaceae</taxon>
        <taxon>Salmonella</taxon>
    </lineage>
</organism>
<reference evidence="1" key="1">
    <citation type="submission" date="2018-09" db="EMBL/GenBank/DDBJ databases">
        <authorList>
            <person name="Ashton P.M."/>
            <person name="Dallman T."/>
            <person name="Nair S."/>
            <person name="De Pinna E."/>
            <person name="Peters T."/>
            <person name="Grant K."/>
        </authorList>
    </citation>
    <scope>NUCLEOTIDE SEQUENCE [LARGE SCALE GENOMIC DNA]</scope>
    <source>
        <strain evidence="1">598938</strain>
    </source>
</reference>
<dbReference type="Gene3D" id="3.30.450.360">
    <property type="match status" value="1"/>
</dbReference>
<dbReference type="InterPro" id="IPR009987">
    <property type="entry name" value="IM_PilM"/>
</dbReference>
<proteinExistence type="predicted"/>
<comment type="caution">
    <text evidence="1">The sequence shown here is derived from an EMBL/GenBank/DDBJ whole genome shotgun (WGS) entry which is preliminary data.</text>
</comment>
<gene>
    <name evidence="1" type="ORF">D7N80_15135</name>
</gene>
<dbReference type="Proteomes" id="UP000885348">
    <property type="component" value="Unassembled WGS sequence"/>
</dbReference>
<protein>
    <submittedName>
        <fullName evidence="1">Pilus assembly protein PilP</fullName>
    </submittedName>
</protein>